<comment type="cofactor">
    <cofactor evidence="7">
        <name>Zn(2+)</name>
        <dbReference type="ChEBI" id="CHEBI:29105"/>
    </cofactor>
    <text evidence="7">Binds 1 zinc ion per subunit.</text>
</comment>
<protein>
    <recommendedName>
        <fullName evidence="2">carbonic anhydrase</fullName>
        <ecNumber evidence="2">4.2.1.1</ecNumber>
    </recommendedName>
</protein>
<keyword evidence="9" id="KW-1185">Reference proteome</keyword>
<dbReference type="SUPFAM" id="SSF53056">
    <property type="entry name" value="beta-carbonic anhydrase, cab"/>
    <property type="match status" value="1"/>
</dbReference>
<evidence type="ECO:0000256" key="3">
    <source>
        <dbReference type="ARBA" id="ARBA00022723"/>
    </source>
</evidence>
<dbReference type="EC" id="4.2.1.1" evidence="2"/>
<feature type="binding site" evidence="7">
    <location>
        <position position="92"/>
    </location>
    <ligand>
        <name>Zn(2+)</name>
        <dbReference type="ChEBI" id="CHEBI:29105"/>
    </ligand>
</feature>
<dbReference type="CDD" id="cd03379">
    <property type="entry name" value="beta_CA_cladeD"/>
    <property type="match status" value="1"/>
</dbReference>
<comment type="catalytic activity">
    <reaction evidence="6">
        <text>hydrogencarbonate + H(+) = CO2 + H2O</text>
        <dbReference type="Rhea" id="RHEA:10748"/>
        <dbReference type="ChEBI" id="CHEBI:15377"/>
        <dbReference type="ChEBI" id="CHEBI:15378"/>
        <dbReference type="ChEBI" id="CHEBI:16526"/>
        <dbReference type="ChEBI" id="CHEBI:17544"/>
        <dbReference type="EC" id="4.2.1.1"/>
    </reaction>
</comment>
<dbReference type="Gene3D" id="3.40.1050.10">
    <property type="entry name" value="Carbonic anhydrase"/>
    <property type="match status" value="1"/>
</dbReference>
<evidence type="ECO:0000256" key="5">
    <source>
        <dbReference type="ARBA" id="ARBA00024993"/>
    </source>
</evidence>
<dbReference type="PANTHER" id="PTHR43175:SF3">
    <property type="entry name" value="CARBON DISULFIDE HYDROLASE"/>
    <property type="match status" value="1"/>
</dbReference>
<evidence type="ECO:0000256" key="7">
    <source>
        <dbReference type="PIRSR" id="PIRSR601765-1"/>
    </source>
</evidence>
<feature type="binding site" evidence="7">
    <location>
        <position position="89"/>
    </location>
    <ligand>
        <name>Zn(2+)</name>
        <dbReference type="ChEBI" id="CHEBI:29105"/>
    </ligand>
</feature>
<keyword evidence="4 7" id="KW-0862">Zinc</keyword>
<dbReference type="EMBL" id="CP087164">
    <property type="protein sequence ID" value="UGS34480.1"/>
    <property type="molecule type" value="Genomic_DNA"/>
</dbReference>
<keyword evidence="8" id="KW-0456">Lyase</keyword>
<dbReference type="AlphaFoldDB" id="A0A9E6XUL5"/>
<evidence type="ECO:0000313" key="8">
    <source>
        <dbReference type="EMBL" id="UGS34480.1"/>
    </source>
</evidence>
<evidence type="ECO:0000256" key="2">
    <source>
        <dbReference type="ARBA" id="ARBA00012925"/>
    </source>
</evidence>
<accession>A0A9E6XUL5</accession>
<gene>
    <name evidence="8" type="primary">mtcA1</name>
    <name evidence="8" type="ORF">DSM104329_00858</name>
</gene>
<dbReference type="InterPro" id="IPR001765">
    <property type="entry name" value="Carbonic_anhydrase"/>
</dbReference>
<dbReference type="Pfam" id="PF00484">
    <property type="entry name" value="Pro_CA"/>
    <property type="match status" value="1"/>
</dbReference>
<sequence>MDVIDKLVTNNAAFAESVPAGHLDVRPSRQLAIVTCMDSRLDVFAALGLGDGEAHVLRNAGGVITDDVIRSLAVSQRRLGTREIMLIHHTDCGMLTLTDDGFRAELQEATGVAPAFAIESFTDLEADVRQSILRVRRSAFVPHRDRVRGFVYDVDSHRLSEVTVGDDA</sequence>
<evidence type="ECO:0000256" key="4">
    <source>
        <dbReference type="ARBA" id="ARBA00022833"/>
    </source>
</evidence>
<dbReference type="SMART" id="SM00947">
    <property type="entry name" value="Pro_CA"/>
    <property type="match status" value="1"/>
</dbReference>
<evidence type="ECO:0000313" key="9">
    <source>
        <dbReference type="Proteomes" id="UP001162834"/>
    </source>
</evidence>
<dbReference type="GO" id="GO:0004089">
    <property type="term" value="F:carbonate dehydratase activity"/>
    <property type="evidence" value="ECO:0007669"/>
    <property type="project" value="UniProtKB-EC"/>
</dbReference>
<keyword evidence="3 7" id="KW-0479">Metal-binding</keyword>
<dbReference type="GO" id="GO:0008270">
    <property type="term" value="F:zinc ion binding"/>
    <property type="evidence" value="ECO:0007669"/>
    <property type="project" value="InterPro"/>
</dbReference>
<comment type="similarity">
    <text evidence="1">Belongs to the beta-class carbonic anhydrase family.</text>
</comment>
<proteinExistence type="inferred from homology"/>
<name>A0A9E6XUL5_9ACTN</name>
<evidence type="ECO:0000256" key="1">
    <source>
        <dbReference type="ARBA" id="ARBA00006217"/>
    </source>
</evidence>
<evidence type="ECO:0000256" key="6">
    <source>
        <dbReference type="ARBA" id="ARBA00048348"/>
    </source>
</evidence>
<dbReference type="PANTHER" id="PTHR43175">
    <property type="entry name" value="CARBONIC ANHYDRASE"/>
    <property type="match status" value="1"/>
</dbReference>
<dbReference type="RefSeq" id="WP_259314153.1">
    <property type="nucleotide sequence ID" value="NZ_CP087164.1"/>
</dbReference>
<feature type="binding site" evidence="7">
    <location>
        <position position="38"/>
    </location>
    <ligand>
        <name>Zn(2+)</name>
        <dbReference type="ChEBI" id="CHEBI:29105"/>
    </ligand>
</feature>
<feature type="binding site" evidence="7">
    <location>
        <position position="36"/>
    </location>
    <ligand>
        <name>Zn(2+)</name>
        <dbReference type="ChEBI" id="CHEBI:29105"/>
    </ligand>
</feature>
<organism evidence="8 9">
    <name type="scientific">Capillimicrobium parvum</name>
    <dbReference type="NCBI Taxonomy" id="2884022"/>
    <lineage>
        <taxon>Bacteria</taxon>
        <taxon>Bacillati</taxon>
        <taxon>Actinomycetota</taxon>
        <taxon>Thermoleophilia</taxon>
        <taxon>Solirubrobacterales</taxon>
        <taxon>Capillimicrobiaceae</taxon>
        <taxon>Capillimicrobium</taxon>
    </lineage>
</organism>
<dbReference type="InterPro" id="IPR036874">
    <property type="entry name" value="Carbonic_anhydrase_sf"/>
</dbReference>
<dbReference type="KEGG" id="sbae:DSM104329_00858"/>
<dbReference type="Proteomes" id="UP001162834">
    <property type="component" value="Chromosome"/>
</dbReference>
<comment type="function">
    <text evidence="5">Catalyzes the reversible hydration of carbon dioxide to form bicarbonate.</text>
</comment>
<reference evidence="8" key="1">
    <citation type="journal article" date="2022" name="Int. J. Syst. Evol. Microbiol.">
        <title>Pseudomonas aegrilactucae sp. nov. and Pseudomonas morbosilactucae sp. nov., pathogens causing bacterial rot of lettuce in Japan.</title>
        <authorList>
            <person name="Sawada H."/>
            <person name="Fujikawa T."/>
            <person name="Satou M."/>
        </authorList>
    </citation>
    <scope>NUCLEOTIDE SEQUENCE</scope>
    <source>
        <strain evidence="8">0166_1</strain>
    </source>
</reference>